<evidence type="ECO:0000313" key="2">
    <source>
        <dbReference type="Proteomes" id="UP001172457"/>
    </source>
</evidence>
<dbReference type="PANTHER" id="PTHR33116:SF78">
    <property type="entry name" value="OS12G0587133 PROTEIN"/>
    <property type="match status" value="1"/>
</dbReference>
<dbReference type="EMBL" id="JARYMX010000007">
    <property type="protein sequence ID" value="KAJ9541855.1"/>
    <property type="molecule type" value="Genomic_DNA"/>
</dbReference>
<accession>A0AA38ST22</accession>
<reference evidence="1" key="1">
    <citation type="submission" date="2023-03" db="EMBL/GenBank/DDBJ databases">
        <title>Chromosome-scale reference genome and RAD-based genetic map of yellow starthistle (Centaurea solstitialis) reveal putative structural variation and QTLs associated with invader traits.</title>
        <authorList>
            <person name="Reatini B."/>
            <person name="Cang F.A."/>
            <person name="Jiang Q."/>
            <person name="Mckibben M.T.W."/>
            <person name="Barker M.S."/>
            <person name="Rieseberg L.H."/>
            <person name="Dlugosch K.M."/>
        </authorList>
    </citation>
    <scope>NUCLEOTIDE SEQUENCE</scope>
    <source>
        <strain evidence="1">CAN-66</strain>
        <tissue evidence="1">Leaf</tissue>
    </source>
</reference>
<keyword evidence="2" id="KW-1185">Reference proteome</keyword>
<sequence length="173" mass="19623">MEGFSMLLNNCIEEAGNFWYHQGCEELKITYLCFTNDLFVFTGGDLASVEVLKIALERFHAVSGLEPNISKSQVSLVVFYLKTRAVILNSLQFQPGTFPIKYLGVHLSSICLRVVDFAPLVNQLKLRIRYWKSKFLSFGGRKELVISVLQSMQLYWIMILTCIVPTTGNSEAI</sequence>
<proteinExistence type="predicted"/>
<name>A0AA38ST22_9ASTR</name>
<dbReference type="PANTHER" id="PTHR33116">
    <property type="entry name" value="REVERSE TRANSCRIPTASE ZINC-BINDING DOMAIN-CONTAINING PROTEIN-RELATED-RELATED"/>
    <property type="match status" value="1"/>
</dbReference>
<organism evidence="1 2">
    <name type="scientific">Centaurea solstitialis</name>
    <name type="common">yellow star-thistle</name>
    <dbReference type="NCBI Taxonomy" id="347529"/>
    <lineage>
        <taxon>Eukaryota</taxon>
        <taxon>Viridiplantae</taxon>
        <taxon>Streptophyta</taxon>
        <taxon>Embryophyta</taxon>
        <taxon>Tracheophyta</taxon>
        <taxon>Spermatophyta</taxon>
        <taxon>Magnoliopsida</taxon>
        <taxon>eudicotyledons</taxon>
        <taxon>Gunneridae</taxon>
        <taxon>Pentapetalae</taxon>
        <taxon>asterids</taxon>
        <taxon>campanulids</taxon>
        <taxon>Asterales</taxon>
        <taxon>Asteraceae</taxon>
        <taxon>Carduoideae</taxon>
        <taxon>Cardueae</taxon>
        <taxon>Centaureinae</taxon>
        <taxon>Centaurea</taxon>
    </lineage>
</organism>
<dbReference type="Proteomes" id="UP001172457">
    <property type="component" value="Chromosome 7"/>
</dbReference>
<gene>
    <name evidence="1" type="ORF">OSB04_028361</name>
</gene>
<protein>
    <recommendedName>
        <fullName evidence="3">Reverse transcriptase domain-containing protein</fullName>
    </recommendedName>
</protein>
<dbReference type="AlphaFoldDB" id="A0AA38ST22"/>
<comment type="caution">
    <text evidence="1">The sequence shown here is derived from an EMBL/GenBank/DDBJ whole genome shotgun (WGS) entry which is preliminary data.</text>
</comment>
<evidence type="ECO:0000313" key="1">
    <source>
        <dbReference type="EMBL" id="KAJ9541855.1"/>
    </source>
</evidence>
<evidence type="ECO:0008006" key="3">
    <source>
        <dbReference type="Google" id="ProtNLM"/>
    </source>
</evidence>